<keyword evidence="1" id="KW-0812">Transmembrane</keyword>
<keyword evidence="3" id="KW-1185">Reference proteome</keyword>
<gene>
    <name evidence="2" type="ORF">ACFPIJ_34130</name>
</gene>
<proteinExistence type="predicted"/>
<keyword evidence="1" id="KW-0472">Membrane</keyword>
<dbReference type="EMBL" id="JBHSIU010000046">
    <property type="protein sequence ID" value="MFC5002855.1"/>
    <property type="molecule type" value="Genomic_DNA"/>
</dbReference>
<sequence length="82" mass="9229">MVLSRRWSLVLIVVAVWSWLIWPRFLLAIWDDERSWTAPHGSAFFWIHVLLITVSLGFGTAVGVLGVLGLRGLRGSRKNTGL</sequence>
<organism evidence="2 3">
    <name type="scientific">Dactylosporangium cerinum</name>
    <dbReference type="NCBI Taxonomy" id="1434730"/>
    <lineage>
        <taxon>Bacteria</taxon>
        <taxon>Bacillati</taxon>
        <taxon>Actinomycetota</taxon>
        <taxon>Actinomycetes</taxon>
        <taxon>Micromonosporales</taxon>
        <taxon>Micromonosporaceae</taxon>
        <taxon>Dactylosporangium</taxon>
    </lineage>
</organism>
<dbReference type="Proteomes" id="UP001595912">
    <property type="component" value="Unassembled WGS sequence"/>
</dbReference>
<dbReference type="RefSeq" id="WP_380121345.1">
    <property type="nucleotide sequence ID" value="NZ_JBHSIU010000046.1"/>
</dbReference>
<dbReference type="InterPro" id="IPR058061">
    <property type="entry name" value="SCO4848-like"/>
</dbReference>
<protein>
    <submittedName>
        <fullName evidence="2">SCO4848 family membrane protein</fullName>
    </submittedName>
</protein>
<comment type="caution">
    <text evidence="2">The sequence shown here is derived from an EMBL/GenBank/DDBJ whole genome shotgun (WGS) entry which is preliminary data.</text>
</comment>
<keyword evidence="1" id="KW-1133">Transmembrane helix</keyword>
<dbReference type="NCBIfam" id="NF046117">
    <property type="entry name" value="SCO4848_fam"/>
    <property type="match status" value="1"/>
</dbReference>
<feature type="transmembrane region" description="Helical" evidence="1">
    <location>
        <begin position="7"/>
        <end position="25"/>
    </location>
</feature>
<evidence type="ECO:0000313" key="2">
    <source>
        <dbReference type="EMBL" id="MFC5002855.1"/>
    </source>
</evidence>
<evidence type="ECO:0000256" key="1">
    <source>
        <dbReference type="SAM" id="Phobius"/>
    </source>
</evidence>
<reference evidence="3" key="1">
    <citation type="journal article" date="2019" name="Int. J. Syst. Evol. Microbiol.">
        <title>The Global Catalogue of Microorganisms (GCM) 10K type strain sequencing project: providing services to taxonomists for standard genome sequencing and annotation.</title>
        <authorList>
            <consortium name="The Broad Institute Genomics Platform"/>
            <consortium name="The Broad Institute Genome Sequencing Center for Infectious Disease"/>
            <person name="Wu L."/>
            <person name="Ma J."/>
        </authorList>
    </citation>
    <scope>NUCLEOTIDE SEQUENCE [LARGE SCALE GENOMIC DNA]</scope>
    <source>
        <strain evidence="3">CGMCC 4.7152</strain>
    </source>
</reference>
<accession>A0ABV9W4S1</accession>
<dbReference type="Pfam" id="PF26606">
    <property type="entry name" value="SCO4848"/>
    <property type="match status" value="1"/>
</dbReference>
<evidence type="ECO:0000313" key="3">
    <source>
        <dbReference type="Proteomes" id="UP001595912"/>
    </source>
</evidence>
<name>A0ABV9W4S1_9ACTN</name>
<feature type="transmembrane region" description="Helical" evidence="1">
    <location>
        <begin position="45"/>
        <end position="70"/>
    </location>
</feature>